<dbReference type="RefSeq" id="WP_056964954.1">
    <property type="nucleotide sequence ID" value="NZ_BJZI01000005.1"/>
</dbReference>
<keyword evidence="4" id="KW-1185">Reference proteome</keyword>
<feature type="transmembrane region" description="Helical" evidence="1">
    <location>
        <begin position="173"/>
        <end position="196"/>
    </location>
</feature>
<reference evidence="3 4" key="1">
    <citation type="submission" date="2019-07" db="EMBL/GenBank/DDBJ databases">
        <title>Whole genome shotgun sequence of Lactobacillus spicheri NBRC 107155.</title>
        <authorList>
            <person name="Hosoyama A."/>
            <person name="Uohara A."/>
            <person name="Ohji S."/>
            <person name="Ichikawa N."/>
        </authorList>
    </citation>
    <scope>NUCLEOTIDE SEQUENCE [LARGE SCALE GENOMIC DNA]</scope>
    <source>
        <strain evidence="3 4">NBRC 107155</strain>
    </source>
</reference>
<feature type="transmembrane region" description="Helical" evidence="1">
    <location>
        <begin position="135"/>
        <end position="153"/>
    </location>
</feature>
<evidence type="ECO:0000313" key="3">
    <source>
        <dbReference type="EMBL" id="GEO66002.1"/>
    </source>
</evidence>
<sequence>MQRWGQQLRSAWVHGLLAPRLAAGWAGVILGLGALRWWGRRPGQSLVGWCLALLVIGLMGRQLWRVGRALLTQAPGDFRSTPNGGRRVLAWAGLGLTGGILALPWGLWGLSSRFWVRLPMPATLVNWVTLNRRPVLVVSGLLYLALVLWGLIWGPRHLPVTTTGHRGTGWQMLSGLGVQVGLLASWFAMSLAVVAVNRLADRCFSTQVVRWVTRGSLLVILAGFTLAALLGAVTLIWSWCGQPIQRPIHPHWALRWPFWGLVVSWLVISGAVVAQTVRQPDRFQATVTISHRGVDHGVGVQNTLGALRHVHQEHPRYVEMDLHETRDHRWVVLHDENLQRLAGRSVTPHQLTLRQLERLTVRENGQSARLVGWDRYLRTAEALRQPLLVELKTTPQDSPGMVRRFARAYGRRLTRDQSAVHSLDYRVVAQLRRDVPALRVGYITPFNWVAPSSVPADFYSFQRLSVSDQFVAAAHAAHAPAYLWTPDSSAAMTRLWALGADGQITNELSRLQRVVAQPTRQAWWAVVMNFVLSYI</sequence>
<dbReference type="InterPro" id="IPR030395">
    <property type="entry name" value="GP_PDE_dom"/>
</dbReference>
<dbReference type="Proteomes" id="UP000321691">
    <property type="component" value="Unassembled WGS sequence"/>
</dbReference>
<feature type="domain" description="GP-PDE" evidence="2">
    <location>
        <begin position="286"/>
        <end position="515"/>
    </location>
</feature>
<organism evidence="3 4">
    <name type="scientific">Levilactobacillus spicheri</name>
    <dbReference type="NCBI Taxonomy" id="216463"/>
    <lineage>
        <taxon>Bacteria</taxon>
        <taxon>Bacillati</taxon>
        <taxon>Bacillota</taxon>
        <taxon>Bacilli</taxon>
        <taxon>Lactobacillales</taxon>
        <taxon>Lactobacillaceae</taxon>
        <taxon>Levilactobacillus</taxon>
    </lineage>
</organism>
<gene>
    <name evidence="3" type="ORF">LSP04_04210</name>
</gene>
<dbReference type="SUPFAM" id="SSF51695">
    <property type="entry name" value="PLC-like phosphodiesterases"/>
    <property type="match status" value="1"/>
</dbReference>
<dbReference type="InterPro" id="IPR017946">
    <property type="entry name" value="PLC-like_Pdiesterase_TIM-brl"/>
</dbReference>
<feature type="transmembrane region" description="Helical" evidence="1">
    <location>
        <begin position="217"/>
        <end position="236"/>
    </location>
</feature>
<keyword evidence="1" id="KW-0812">Transmembrane</keyword>
<evidence type="ECO:0000313" key="4">
    <source>
        <dbReference type="Proteomes" id="UP000321691"/>
    </source>
</evidence>
<feature type="transmembrane region" description="Helical" evidence="1">
    <location>
        <begin position="45"/>
        <end position="64"/>
    </location>
</feature>
<dbReference type="Pfam" id="PF03009">
    <property type="entry name" value="GDPD"/>
    <property type="match status" value="1"/>
</dbReference>
<dbReference type="Gene3D" id="3.20.20.190">
    <property type="entry name" value="Phosphatidylinositol (PI) phosphodiesterase"/>
    <property type="match status" value="1"/>
</dbReference>
<dbReference type="CDD" id="cd08579">
    <property type="entry name" value="GDPD_memb_like"/>
    <property type="match status" value="1"/>
</dbReference>
<comment type="caution">
    <text evidence="3">The sequence shown here is derived from an EMBL/GenBank/DDBJ whole genome shotgun (WGS) entry which is preliminary data.</text>
</comment>
<keyword evidence="1" id="KW-0472">Membrane</keyword>
<keyword evidence="1" id="KW-1133">Transmembrane helix</keyword>
<name>A0ABQ0WM14_9LACO</name>
<proteinExistence type="predicted"/>
<dbReference type="PANTHER" id="PTHR46211:SF8">
    <property type="entry name" value="PHOSPHODIESTERASE"/>
    <property type="match status" value="1"/>
</dbReference>
<evidence type="ECO:0000259" key="2">
    <source>
        <dbReference type="PROSITE" id="PS51704"/>
    </source>
</evidence>
<dbReference type="PANTHER" id="PTHR46211">
    <property type="entry name" value="GLYCEROPHOSPHORYL DIESTER PHOSPHODIESTERASE"/>
    <property type="match status" value="1"/>
</dbReference>
<dbReference type="PROSITE" id="PS51704">
    <property type="entry name" value="GP_PDE"/>
    <property type="match status" value="1"/>
</dbReference>
<feature type="transmembrane region" description="Helical" evidence="1">
    <location>
        <begin position="88"/>
        <end position="108"/>
    </location>
</feature>
<evidence type="ECO:0000256" key="1">
    <source>
        <dbReference type="SAM" id="Phobius"/>
    </source>
</evidence>
<feature type="transmembrane region" description="Helical" evidence="1">
    <location>
        <begin position="21"/>
        <end position="39"/>
    </location>
</feature>
<feature type="transmembrane region" description="Helical" evidence="1">
    <location>
        <begin position="256"/>
        <end position="274"/>
    </location>
</feature>
<dbReference type="EMBL" id="BJZI01000005">
    <property type="protein sequence ID" value="GEO66002.1"/>
    <property type="molecule type" value="Genomic_DNA"/>
</dbReference>
<protein>
    <recommendedName>
        <fullName evidence="2">GP-PDE domain-containing protein</fullName>
    </recommendedName>
</protein>
<accession>A0ABQ0WM14</accession>